<keyword evidence="4 11" id="KW-0963">Cytoplasm</keyword>
<dbReference type="EMBL" id="JABAGJ010000003">
    <property type="protein sequence ID" value="NMF02068.1"/>
    <property type="molecule type" value="Genomic_DNA"/>
</dbReference>
<keyword evidence="9 11" id="KW-0233">DNA recombination</keyword>
<keyword evidence="6 11" id="KW-0159">Chromosome partition</keyword>
<dbReference type="Pfam" id="PF00589">
    <property type="entry name" value="Phage_integrase"/>
    <property type="match status" value="1"/>
</dbReference>
<evidence type="ECO:0000256" key="4">
    <source>
        <dbReference type="ARBA" id="ARBA00022490"/>
    </source>
</evidence>
<dbReference type="InterPro" id="IPR004107">
    <property type="entry name" value="Integrase_SAM-like_N"/>
</dbReference>
<dbReference type="AlphaFoldDB" id="A0A848D727"/>
<comment type="subunit">
    <text evidence="11">Forms a cyclic heterotetrameric complex composed of two molecules of XerC and two molecules of XerD.</text>
</comment>
<dbReference type="InterPro" id="IPR023009">
    <property type="entry name" value="Tyrosine_recombinase_XerC/XerD"/>
</dbReference>
<comment type="caution">
    <text evidence="15">The sequence shown here is derived from an EMBL/GenBank/DDBJ whole genome shotgun (WGS) entry which is preliminary data.</text>
</comment>
<feature type="domain" description="Core-binding (CB)" evidence="14">
    <location>
        <begin position="17"/>
        <end position="103"/>
    </location>
</feature>
<feature type="active site" description="O-(3'-phospho-DNA)-tyrosine intermediate" evidence="11">
    <location>
        <position position="300"/>
    </location>
</feature>
<evidence type="ECO:0000256" key="1">
    <source>
        <dbReference type="ARBA" id="ARBA00004496"/>
    </source>
</evidence>
<accession>A0A848D727</accession>
<evidence type="ECO:0000256" key="10">
    <source>
        <dbReference type="ARBA" id="ARBA00023306"/>
    </source>
</evidence>
<name>A0A848D727_9BIFI</name>
<evidence type="ECO:0000259" key="13">
    <source>
        <dbReference type="PROSITE" id="PS51898"/>
    </source>
</evidence>
<evidence type="ECO:0000256" key="5">
    <source>
        <dbReference type="ARBA" id="ARBA00022618"/>
    </source>
</evidence>
<dbReference type="InterPro" id="IPR010998">
    <property type="entry name" value="Integrase_recombinase_N"/>
</dbReference>
<dbReference type="GO" id="GO:0051301">
    <property type="term" value="P:cell division"/>
    <property type="evidence" value="ECO:0007669"/>
    <property type="project" value="UniProtKB-KW"/>
</dbReference>
<evidence type="ECO:0000256" key="12">
    <source>
        <dbReference type="SAM" id="MobiDB-lite"/>
    </source>
</evidence>
<feature type="active site" evidence="11">
    <location>
        <position position="291"/>
    </location>
</feature>
<protein>
    <recommendedName>
        <fullName evidence="3 11">Tyrosine recombinase XerD</fullName>
    </recommendedName>
</protein>
<gene>
    <name evidence="11 15" type="primary">xerD</name>
    <name evidence="15" type="ORF">HF843_02535</name>
</gene>
<keyword evidence="10 11" id="KW-0131">Cell cycle</keyword>
<feature type="domain" description="Tyr recombinase" evidence="13">
    <location>
        <begin position="124"/>
        <end position="313"/>
    </location>
</feature>
<dbReference type="SUPFAM" id="SSF56349">
    <property type="entry name" value="DNA breaking-rejoining enzymes"/>
    <property type="match status" value="1"/>
</dbReference>
<feature type="active site" evidence="11">
    <location>
        <position position="167"/>
    </location>
</feature>
<dbReference type="InterPro" id="IPR044068">
    <property type="entry name" value="CB"/>
</dbReference>
<feature type="active site" evidence="11">
    <location>
        <position position="265"/>
    </location>
</feature>
<dbReference type="InterPro" id="IPR011932">
    <property type="entry name" value="Recomb_XerD"/>
</dbReference>
<dbReference type="RefSeq" id="WP_168973287.1">
    <property type="nucleotide sequence ID" value="NZ_JABAGJ010000003.1"/>
</dbReference>
<dbReference type="Proteomes" id="UP000583419">
    <property type="component" value="Unassembled WGS sequence"/>
</dbReference>
<dbReference type="InterPro" id="IPR013762">
    <property type="entry name" value="Integrase-like_cat_sf"/>
</dbReference>
<evidence type="ECO:0000256" key="6">
    <source>
        <dbReference type="ARBA" id="ARBA00022829"/>
    </source>
</evidence>
<comment type="subcellular location">
    <subcellularLocation>
        <location evidence="1 11">Cytoplasm</location>
    </subcellularLocation>
</comment>
<dbReference type="Gene3D" id="1.10.443.10">
    <property type="entry name" value="Intergrase catalytic core"/>
    <property type="match status" value="1"/>
</dbReference>
<dbReference type="InterPro" id="IPR050090">
    <property type="entry name" value="Tyrosine_recombinase_XerCD"/>
</dbReference>
<dbReference type="GO" id="GO:0003677">
    <property type="term" value="F:DNA binding"/>
    <property type="evidence" value="ECO:0007669"/>
    <property type="project" value="UniProtKB-UniRule"/>
</dbReference>
<dbReference type="GO" id="GO:0009037">
    <property type="term" value="F:tyrosine-based site-specific recombinase activity"/>
    <property type="evidence" value="ECO:0007669"/>
    <property type="project" value="UniProtKB-UniRule"/>
</dbReference>
<evidence type="ECO:0000256" key="8">
    <source>
        <dbReference type="ARBA" id="ARBA00023125"/>
    </source>
</evidence>
<keyword evidence="7 11" id="KW-0229">DNA integration</keyword>
<sequence length="320" mass="35245">MDEQLHTRTAPGTPAESSTREQLSAFIGHIAVERGLAEATVEAYRSDLERYLTWMEQHGIRSLNQVRPQDVQAYAESLAEQGQSVASRRRHLASIHEFHRFALSRGAVSDDVSANIRAPKNASHLPDVLTIDEVATLLDVAAMGGSDDPVVLRDKALLEFLYATGARISEAVGVDFADIDVNDHLVKLTGKGSKQRLVPIGSYACEALERYQTVGRPVLASKAKQPELRAVFLNRRGKRLSRQSAWEAVRIAGERAHLATPLHPHTLRHSFATHLIQGGADVRTVQELLGHASVTTTQIYTHIAPETLIETYLTAHPRAR</sequence>
<dbReference type="HAMAP" id="MF_01807">
    <property type="entry name" value="Recomb_XerD"/>
    <property type="match status" value="1"/>
</dbReference>
<keyword evidence="5 11" id="KW-0132">Cell division</keyword>
<dbReference type="NCBIfam" id="TIGR02225">
    <property type="entry name" value="recomb_XerD"/>
    <property type="match status" value="1"/>
</dbReference>
<evidence type="ECO:0000256" key="3">
    <source>
        <dbReference type="ARBA" id="ARBA00015810"/>
    </source>
</evidence>
<comment type="similarity">
    <text evidence="2 11">Belongs to the 'phage' integrase family. XerD subfamily.</text>
</comment>
<dbReference type="PANTHER" id="PTHR30349:SF81">
    <property type="entry name" value="TYROSINE RECOMBINASE XERC"/>
    <property type="match status" value="1"/>
</dbReference>
<evidence type="ECO:0000256" key="2">
    <source>
        <dbReference type="ARBA" id="ARBA00010450"/>
    </source>
</evidence>
<dbReference type="PANTHER" id="PTHR30349">
    <property type="entry name" value="PHAGE INTEGRASE-RELATED"/>
    <property type="match status" value="1"/>
</dbReference>
<dbReference type="PROSITE" id="PS51900">
    <property type="entry name" value="CB"/>
    <property type="match status" value="1"/>
</dbReference>
<feature type="active site" evidence="11">
    <location>
        <position position="191"/>
    </location>
</feature>
<evidence type="ECO:0000313" key="16">
    <source>
        <dbReference type="Proteomes" id="UP000583419"/>
    </source>
</evidence>
<dbReference type="HAMAP" id="MF_01808">
    <property type="entry name" value="Recomb_XerC_XerD"/>
    <property type="match status" value="1"/>
</dbReference>
<feature type="region of interest" description="Disordered" evidence="12">
    <location>
        <begin position="1"/>
        <end position="20"/>
    </location>
</feature>
<dbReference type="InterPro" id="IPR011010">
    <property type="entry name" value="DNA_brk_join_enz"/>
</dbReference>
<dbReference type="Gene3D" id="1.10.150.130">
    <property type="match status" value="1"/>
</dbReference>
<dbReference type="PROSITE" id="PS51898">
    <property type="entry name" value="TYR_RECOMBINASE"/>
    <property type="match status" value="1"/>
</dbReference>
<dbReference type="CDD" id="cd00798">
    <property type="entry name" value="INT_XerDC_C"/>
    <property type="match status" value="1"/>
</dbReference>
<evidence type="ECO:0000256" key="7">
    <source>
        <dbReference type="ARBA" id="ARBA00022908"/>
    </source>
</evidence>
<dbReference type="InterPro" id="IPR002104">
    <property type="entry name" value="Integrase_catalytic"/>
</dbReference>
<keyword evidence="8 11" id="KW-0238">DNA-binding</keyword>
<dbReference type="GO" id="GO:0005737">
    <property type="term" value="C:cytoplasm"/>
    <property type="evidence" value="ECO:0007669"/>
    <property type="project" value="UniProtKB-SubCell"/>
</dbReference>
<proteinExistence type="inferred from homology"/>
<evidence type="ECO:0000259" key="14">
    <source>
        <dbReference type="PROSITE" id="PS51900"/>
    </source>
</evidence>
<evidence type="ECO:0000256" key="11">
    <source>
        <dbReference type="HAMAP-Rule" id="MF_01807"/>
    </source>
</evidence>
<organism evidence="15 16">
    <name type="scientific">Bifidobacterium boum</name>
    <dbReference type="NCBI Taxonomy" id="78343"/>
    <lineage>
        <taxon>Bacteria</taxon>
        <taxon>Bacillati</taxon>
        <taxon>Actinomycetota</taxon>
        <taxon>Actinomycetes</taxon>
        <taxon>Bifidobacteriales</taxon>
        <taxon>Bifidobacteriaceae</taxon>
        <taxon>Bifidobacterium</taxon>
    </lineage>
</organism>
<comment type="function">
    <text evidence="11">Site-specific tyrosine recombinase, which acts by catalyzing the cutting and rejoining of the recombining DNA molecules. The XerC-XerD complex is essential to convert dimers of the bacterial chromosome into monomers to permit their segregation at cell division. It also contributes to the segregational stability of plasmids.</text>
</comment>
<evidence type="ECO:0000256" key="9">
    <source>
        <dbReference type="ARBA" id="ARBA00023172"/>
    </source>
</evidence>
<dbReference type="NCBIfam" id="NF001399">
    <property type="entry name" value="PRK00283.1"/>
    <property type="match status" value="1"/>
</dbReference>
<dbReference type="GO" id="GO:0007059">
    <property type="term" value="P:chromosome segregation"/>
    <property type="evidence" value="ECO:0007669"/>
    <property type="project" value="UniProtKB-UniRule"/>
</dbReference>
<evidence type="ECO:0000313" key="15">
    <source>
        <dbReference type="EMBL" id="NMF02068.1"/>
    </source>
</evidence>
<feature type="active site" evidence="11">
    <location>
        <position position="268"/>
    </location>
</feature>
<reference evidence="15 16" key="1">
    <citation type="submission" date="2020-04" db="EMBL/GenBank/DDBJ databases">
        <authorList>
            <person name="Hitch T.C.A."/>
            <person name="Wylensek D."/>
            <person name="Clavel T."/>
        </authorList>
    </citation>
    <scope>NUCLEOTIDE SEQUENCE [LARGE SCALE GENOMIC DNA]</scope>
    <source>
        <strain evidence="15 16">WCA-130-P53-4B</strain>
    </source>
</reference>
<dbReference type="GO" id="GO:0006313">
    <property type="term" value="P:DNA transposition"/>
    <property type="evidence" value="ECO:0007669"/>
    <property type="project" value="UniProtKB-UniRule"/>
</dbReference>
<dbReference type="Pfam" id="PF02899">
    <property type="entry name" value="Phage_int_SAM_1"/>
    <property type="match status" value="1"/>
</dbReference>